<comment type="caution">
    <text evidence="2">The sequence shown here is derived from an EMBL/GenBank/DDBJ whole genome shotgun (WGS) entry which is preliminary data.</text>
</comment>
<organism evidence="2 3">
    <name type="scientific">Kingdonia uniflora</name>
    <dbReference type="NCBI Taxonomy" id="39325"/>
    <lineage>
        <taxon>Eukaryota</taxon>
        <taxon>Viridiplantae</taxon>
        <taxon>Streptophyta</taxon>
        <taxon>Embryophyta</taxon>
        <taxon>Tracheophyta</taxon>
        <taxon>Spermatophyta</taxon>
        <taxon>Magnoliopsida</taxon>
        <taxon>Ranunculales</taxon>
        <taxon>Circaeasteraceae</taxon>
        <taxon>Kingdonia</taxon>
    </lineage>
</organism>
<evidence type="ECO:0000259" key="1">
    <source>
        <dbReference type="PROSITE" id="PS50151"/>
    </source>
</evidence>
<dbReference type="Pfam" id="PF02151">
    <property type="entry name" value="UVR"/>
    <property type="match status" value="2"/>
</dbReference>
<name>A0A7J7NDY5_9MAGN</name>
<dbReference type="SUPFAM" id="SSF46600">
    <property type="entry name" value="C-terminal UvrC-binding domain of UvrB"/>
    <property type="match status" value="1"/>
</dbReference>
<sequence length="192" mass="22017">MQSLNLKVVTDFSSGVRRNYCNLSRRRTCKIITACSSSSSDNNGGVNQKSNLYISHRETYALLKQQMEVAAKSEDYKEAARIRDSIKIFEEEEPESRLKRLMKEAIADERFEDAAKYRDELKIAAPYSLLKCESDATTQASYFSLLIESRVVSKASKESGHKDHEWVSQLIPQANIIVPPYKCRCQYLQLEF</sequence>
<dbReference type="InterPro" id="IPR036876">
    <property type="entry name" value="UVR_dom_sf"/>
</dbReference>
<dbReference type="AlphaFoldDB" id="A0A7J7NDY5"/>
<dbReference type="PANTHER" id="PTHR47191">
    <property type="entry name" value="OS05G0170800 PROTEIN"/>
    <property type="match status" value="1"/>
</dbReference>
<evidence type="ECO:0000313" key="2">
    <source>
        <dbReference type="EMBL" id="KAF6165274.1"/>
    </source>
</evidence>
<dbReference type="EMBL" id="JACGCM010000855">
    <property type="protein sequence ID" value="KAF6165274.1"/>
    <property type="molecule type" value="Genomic_DNA"/>
</dbReference>
<proteinExistence type="predicted"/>
<feature type="domain" description="UVR" evidence="1">
    <location>
        <begin position="92"/>
        <end position="127"/>
    </location>
</feature>
<accession>A0A7J7NDY5</accession>
<dbReference type="InterPro" id="IPR001943">
    <property type="entry name" value="UVR_dom"/>
</dbReference>
<protein>
    <recommendedName>
        <fullName evidence="1">UVR domain-containing protein</fullName>
    </recommendedName>
</protein>
<gene>
    <name evidence="2" type="ORF">GIB67_042690</name>
</gene>
<dbReference type="Proteomes" id="UP000541444">
    <property type="component" value="Unassembled WGS sequence"/>
</dbReference>
<reference evidence="2 3" key="1">
    <citation type="journal article" date="2020" name="IScience">
        <title>Genome Sequencing of the Endangered Kingdonia uniflora (Circaeasteraceae, Ranunculales) Reveals Potential Mechanisms of Evolutionary Specialization.</title>
        <authorList>
            <person name="Sun Y."/>
            <person name="Deng T."/>
            <person name="Zhang A."/>
            <person name="Moore M.J."/>
            <person name="Landis J.B."/>
            <person name="Lin N."/>
            <person name="Zhang H."/>
            <person name="Zhang X."/>
            <person name="Huang J."/>
            <person name="Zhang X."/>
            <person name="Sun H."/>
            <person name="Wang H."/>
        </authorList>
    </citation>
    <scope>NUCLEOTIDE SEQUENCE [LARGE SCALE GENOMIC DNA]</scope>
    <source>
        <strain evidence="2">TB1705</strain>
        <tissue evidence="2">Leaf</tissue>
    </source>
</reference>
<dbReference type="InterPro" id="IPR050718">
    <property type="entry name" value="ApaG-like"/>
</dbReference>
<feature type="domain" description="UVR" evidence="1">
    <location>
        <begin position="57"/>
        <end position="92"/>
    </location>
</feature>
<dbReference type="OrthoDB" id="2305498at2759"/>
<dbReference type="PROSITE" id="PS50151">
    <property type="entry name" value="UVR"/>
    <property type="match status" value="2"/>
</dbReference>
<keyword evidence="3" id="KW-1185">Reference proteome</keyword>
<evidence type="ECO:0000313" key="3">
    <source>
        <dbReference type="Proteomes" id="UP000541444"/>
    </source>
</evidence>
<dbReference type="PANTHER" id="PTHR47191:SF2">
    <property type="entry name" value="OS05G0170800 PROTEIN"/>
    <property type="match status" value="1"/>
</dbReference>